<evidence type="ECO:0000313" key="3">
    <source>
        <dbReference type="Proteomes" id="UP001153050"/>
    </source>
</evidence>
<dbReference type="EMBL" id="CAKXZT010000117">
    <property type="protein sequence ID" value="CAH2399636.1"/>
    <property type="molecule type" value="Genomic_DNA"/>
</dbReference>
<reference evidence="2 3" key="1">
    <citation type="submission" date="2022-03" db="EMBL/GenBank/DDBJ databases">
        <authorList>
            <person name="Brunel B."/>
        </authorList>
    </citation>
    <scope>NUCLEOTIDE SEQUENCE [LARGE SCALE GENOMIC DNA]</scope>
    <source>
        <strain evidence="2">STM5069sample</strain>
    </source>
</reference>
<name>A0ABN8JQ33_9HYPH</name>
<protein>
    <submittedName>
        <fullName evidence="2">Uncharacterized protein</fullName>
    </submittedName>
</protein>
<feature type="region of interest" description="Disordered" evidence="1">
    <location>
        <begin position="174"/>
        <end position="201"/>
    </location>
</feature>
<feature type="region of interest" description="Disordered" evidence="1">
    <location>
        <begin position="19"/>
        <end position="57"/>
    </location>
</feature>
<proteinExistence type="predicted"/>
<comment type="caution">
    <text evidence="2">The sequence shown here is derived from an EMBL/GenBank/DDBJ whole genome shotgun (WGS) entry which is preliminary data.</text>
</comment>
<dbReference type="Proteomes" id="UP001153050">
    <property type="component" value="Unassembled WGS sequence"/>
</dbReference>
<gene>
    <name evidence="2" type="ORF">MES5069_230054</name>
</gene>
<sequence>MQRLKPCFRCGTAFCRHRKSGLPSNPPNHKSDGGSLQSWNRPSPQHPATGEMNDGSFRVRRKRQQVIATNFAGVSPWRGKRLREENGRDCPAPALYEQTSWSGFSGLWFKKVLLVTMASSAIMERSAANRAIMAAGGTAMALRQRPADIQLPGTHVHPHSQRRALPRKLRLTAAGGKRNNAQQNADRRLPPGGNTSCRRSR</sequence>
<evidence type="ECO:0000256" key="1">
    <source>
        <dbReference type="SAM" id="MobiDB-lite"/>
    </source>
</evidence>
<feature type="compositionally biased region" description="Polar residues" evidence="1">
    <location>
        <begin position="34"/>
        <end position="43"/>
    </location>
</feature>
<organism evidence="2 3">
    <name type="scientific">Mesorhizobium escarrei</name>
    <dbReference type="NCBI Taxonomy" id="666018"/>
    <lineage>
        <taxon>Bacteria</taxon>
        <taxon>Pseudomonadati</taxon>
        <taxon>Pseudomonadota</taxon>
        <taxon>Alphaproteobacteria</taxon>
        <taxon>Hyphomicrobiales</taxon>
        <taxon>Phyllobacteriaceae</taxon>
        <taxon>Mesorhizobium</taxon>
    </lineage>
</organism>
<accession>A0ABN8JQ33</accession>
<evidence type="ECO:0000313" key="2">
    <source>
        <dbReference type="EMBL" id="CAH2399636.1"/>
    </source>
</evidence>
<keyword evidence="3" id="KW-1185">Reference proteome</keyword>